<comment type="caution">
    <text evidence="1">The sequence shown here is derived from an EMBL/GenBank/DDBJ whole genome shotgun (WGS) entry which is preliminary data.</text>
</comment>
<evidence type="ECO:0000313" key="2">
    <source>
        <dbReference type="Proteomes" id="UP000431922"/>
    </source>
</evidence>
<sequence length="109" mass="11940">MNTELGLKLKEDRLLRNAAFALLKADVANLRADLAGRGFGERIVDRINEGAVDIFEEAVELADNNRGVLAALIGAVLLWFARNPIMALFTDDDGLEDENDRADGRTEPS</sequence>
<dbReference type="AlphaFoldDB" id="A0A845B0N1"/>
<dbReference type="Proteomes" id="UP000431922">
    <property type="component" value="Unassembled WGS sequence"/>
</dbReference>
<organism evidence="1 2">
    <name type="scientific">Allopontixanthobacter sediminis</name>
    <dbReference type="NCBI Taxonomy" id="1689985"/>
    <lineage>
        <taxon>Bacteria</taxon>
        <taxon>Pseudomonadati</taxon>
        <taxon>Pseudomonadota</taxon>
        <taxon>Alphaproteobacteria</taxon>
        <taxon>Sphingomonadales</taxon>
        <taxon>Erythrobacteraceae</taxon>
        <taxon>Allopontixanthobacter</taxon>
    </lineage>
</organism>
<evidence type="ECO:0000313" key="1">
    <source>
        <dbReference type="EMBL" id="MXP43704.1"/>
    </source>
</evidence>
<dbReference type="RefSeq" id="WP_160755285.1">
    <property type="nucleotide sequence ID" value="NZ_WTYL01000001.1"/>
</dbReference>
<dbReference type="OrthoDB" id="7433140at2"/>
<reference evidence="1 2" key="1">
    <citation type="submission" date="2019-12" db="EMBL/GenBank/DDBJ databases">
        <title>Genomic-based taxomic classification of the family Erythrobacteraceae.</title>
        <authorList>
            <person name="Xu L."/>
        </authorList>
    </citation>
    <scope>NUCLEOTIDE SEQUENCE [LARGE SCALE GENOMIC DNA]</scope>
    <source>
        <strain evidence="1 2">KCTC 42453</strain>
    </source>
</reference>
<name>A0A845B0N1_9SPHN</name>
<proteinExistence type="predicted"/>
<gene>
    <name evidence="1" type="ORF">GRI65_04435</name>
</gene>
<accession>A0A845B0N1</accession>
<keyword evidence="2" id="KW-1185">Reference proteome</keyword>
<dbReference type="EMBL" id="WTYL01000001">
    <property type="protein sequence ID" value="MXP43704.1"/>
    <property type="molecule type" value="Genomic_DNA"/>
</dbReference>
<protein>
    <submittedName>
        <fullName evidence="1">Uncharacterized protein</fullName>
    </submittedName>
</protein>